<dbReference type="GO" id="GO:0016709">
    <property type="term" value="F:oxidoreductase activity, acting on paired donors, with incorporation or reduction of molecular oxygen, NAD(P)H as one donor, and incorporation of one atom of oxygen"/>
    <property type="evidence" value="ECO:0007669"/>
    <property type="project" value="UniProtKB-ARBA"/>
</dbReference>
<dbReference type="PANTHER" id="PTHR43004:SF4">
    <property type="entry name" value="FAD-BINDING DOMAIN-CONTAINING PROTEIN"/>
    <property type="match status" value="1"/>
</dbReference>
<dbReference type="AlphaFoldDB" id="A0A8H5CSD1"/>
<evidence type="ECO:0008006" key="9">
    <source>
        <dbReference type="Google" id="ProtNLM"/>
    </source>
</evidence>
<evidence type="ECO:0000313" key="8">
    <source>
        <dbReference type="Proteomes" id="UP000559256"/>
    </source>
</evidence>
<evidence type="ECO:0000259" key="6">
    <source>
        <dbReference type="Pfam" id="PF07976"/>
    </source>
</evidence>
<comment type="caution">
    <text evidence="7">The sequence shown here is derived from an EMBL/GenBank/DDBJ whole genome shotgun (WGS) entry which is preliminary data.</text>
</comment>
<dbReference type="PANTHER" id="PTHR43004">
    <property type="entry name" value="TRK SYSTEM POTASSIUM UPTAKE PROTEIN"/>
    <property type="match status" value="1"/>
</dbReference>
<dbReference type="OrthoDB" id="10016252at2759"/>
<dbReference type="InterPro" id="IPR036249">
    <property type="entry name" value="Thioredoxin-like_sf"/>
</dbReference>
<dbReference type="Pfam" id="PF01494">
    <property type="entry name" value="FAD_binding_3"/>
    <property type="match status" value="1"/>
</dbReference>
<evidence type="ECO:0000313" key="7">
    <source>
        <dbReference type="EMBL" id="KAF5345772.1"/>
    </source>
</evidence>
<dbReference type="InterPro" id="IPR038220">
    <property type="entry name" value="PHOX_C_sf"/>
</dbReference>
<gene>
    <name evidence="7" type="ORF">D9758_011884</name>
</gene>
<keyword evidence="2" id="KW-0285">Flavoprotein</keyword>
<protein>
    <recommendedName>
        <fullName evidence="9">FAD binding domain-containing protein</fullName>
    </recommendedName>
</protein>
<evidence type="ECO:0000256" key="2">
    <source>
        <dbReference type="ARBA" id="ARBA00022630"/>
    </source>
</evidence>
<comment type="similarity">
    <text evidence="1">Belongs to the PheA/TfdB FAD monooxygenase family.</text>
</comment>
<sequence length="411" mass="46357">MADPNAEPTLEAVTKMLQEAFHPFTMTWEEVNWFTIYKVGQRIASQFDVDRKIFLAGDASHIHSPKAGLGMNTSMMDTHNLAVKLALVLNKVAKPDILATYNLERKRVADQLLAMDAKLIDLFAKHSEAVKNSSKDAQSAAAATNNELFKFQRSQAAYQTGLSITYDESFLVRSPGPNDGPSETVREMGGHGLIPGRRLLPVTVTRYLDGCAMRLLEATQPFDGHFTIFLCLGDLFSPGKMERIQQLKTQIMRPDGLWKRLLDQRYANLSGQLLDSESLFPRSSQHPVFRFVVITSTRNDSMELARHYENIFRPKNSTDPLLFGPEMLFCDNIPAIFYGVDPANMPLEPRILKKPLHEKWDVSEEEGAVVVLRPDGHVGAFVRNLLDRDRYSGSGWSSVEEYFSRFLVLDD</sequence>
<dbReference type="SUPFAM" id="SSF52833">
    <property type="entry name" value="Thioredoxin-like"/>
    <property type="match status" value="1"/>
</dbReference>
<keyword evidence="8" id="KW-1185">Reference proteome</keyword>
<dbReference type="SUPFAM" id="SSF51905">
    <property type="entry name" value="FAD/NAD(P)-binding domain"/>
    <property type="match status" value="1"/>
</dbReference>
<evidence type="ECO:0000256" key="1">
    <source>
        <dbReference type="ARBA" id="ARBA00007801"/>
    </source>
</evidence>
<keyword evidence="4" id="KW-0560">Oxidoreductase</keyword>
<evidence type="ECO:0000259" key="5">
    <source>
        <dbReference type="Pfam" id="PF01494"/>
    </source>
</evidence>
<proteinExistence type="inferred from homology"/>
<dbReference type="Proteomes" id="UP000559256">
    <property type="component" value="Unassembled WGS sequence"/>
</dbReference>
<dbReference type="InterPro" id="IPR002938">
    <property type="entry name" value="FAD-bd"/>
</dbReference>
<dbReference type="InterPro" id="IPR012941">
    <property type="entry name" value="Phe_hydrox_C_dim_dom"/>
</dbReference>
<evidence type="ECO:0000256" key="3">
    <source>
        <dbReference type="ARBA" id="ARBA00022827"/>
    </source>
</evidence>
<dbReference type="InterPro" id="IPR036188">
    <property type="entry name" value="FAD/NAD-bd_sf"/>
</dbReference>
<reference evidence="7 8" key="1">
    <citation type="journal article" date="2020" name="ISME J.">
        <title>Uncovering the hidden diversity of litter-decomposition mechanisms in mushroom-forming fungi.</title>
        <authorList>
            <person name="Floudas D."/>
            <person name="Bentzer J."/>
            <person name="Ahren D."/>
            <person name="Johansson T."/>
            <person name="Persson P."/>
            <person name="Tunlid A."/>
        </authorList>
    </citation>
    <scope>NUCLEOTIDE SEQUENCE [LARGE SCALE GENOMIC DNA]</scope>
    <source>
        <strain evidence="7 8">CBS 291.85</strain>
    </source>
</reference>
<dbReference type="Pfam" id="PF07976">
    <property type="entry name" value="Phe_hydrox_dim"/>
    <property type="match status" value="1"/>
</dbReference>
<dbReference type="GO" id="GO:0071949">
    <property type="term" value="F:FAD binding"/>
    <property type="evidence" value="ECO:0007669"/>
    <property type="project" value="InterPro"/>
</dbReference>
<evidence type="ECO:0000256" key="4">
    <source>
        <dbReference type="ARBA" id="ARBA00023002"/>
    </source>
</evidence>
<name>A0A8H5CSD1_9AGAR</name>
<keyword evidence="3" id="KW-0274">FAD</keyword>
<dbReference type="SUPFAM" id="SSF54373">
    <property type="entry name" value="FAD-linked reductases, C-terminal domain"/>
    <property type="match status" value="1"/>
</dbReference>
<accession>A0A8H5CSD1</accession>
<feature type="domain" description="FAD-binding" evidence="5">
    <location>
        <begin position="5"/>
        <end position="113"/>
    </location>
</feature>
<dbReference type="EMBL" id="JAACJM010000108">
    <property type="protein sequence ID" value="KAF5345772.1"/>
    <property type="molecule type" value="Genomic_DNA"/>
</dbReference>
<dbReference type="Gene3D" id="3.50.50.60">
    <property type="entry name" value="FAD/NAD(P)-binding domain"/>
    <property type="match status" value="1"/>
</dbReference>
<dbReference type="InterPro" id="IPR050641">
    <property type="entry name" value="RIFMO-like"/>
</dbReference>
<dbReference type="PRINTS" id="PR00420">
    <property type="entry name" value="RNGMNOXGNASE"/>
</dbReference>
<feature type="domain" description="Phenol hydroxylase-like C-terminal dimerisation" evidence="6">
    <location>
        <begin position="164"/>
        <end position="408"/>
    </location>
</feature>
<organism evidence="7 8">
    <name type="scientific">Tetrapyrgos nigripes</name>
    <dbReference type="NCBI Taxonomy" id="182062"/>
    <lineage>
        <taxon>Eukaryota</taxon>
        <taxon>Fungi</taxon>
        <taxon>Dikarya</taxon>
        <taxon>Basidiomycota</taxon>
        <taxon>Agaricomycotina</taxon>
        <taxon>Agaricomycetes</taxon>
        <taxon>Agaricomycetidae</taxon>
        <taxon>Agaricales</taxon>
        <taxon>Marasmiineae</taxon>
        <taxon>Marasmiaceae</taxon>
        <taxon>Tetrapyrgos</taxon>
    </lineage>
</organism>
<dbReference type="Gene3D" id="3.40.30.20">
    <property type="match status" value="1"/>
</dbReference>